<feature type="signal peptide" evidence="1">
    <location>
        <begin position="1"/>
        <end position="20"/>
    </location>
</feature>
<protein>
    <submittedName>
        <fullName evidence="2">Uncharacterized protein</fullName>
    </submittedName>
</protein>
<dbReference type="Proteomes" id="UP000305238">
    <property type="component" value="Unassembled WGS sequence"/>
</dbReference>
<evidence type="ECO:0000256" key="1">
    <source>
        <dbReference type="SAM" id="SignalP"/>
    </source>
</evidence>
<proteinExistence type="predicted"/>
<dbReference type="OrthoDB" id="4245930at2"/>
<sequence>MSATFVSALILIAIGQPAQAEISQDSGWVYTTDGAGKIYFDADRKGYPGQELLIVCDIKADARGVTGAAEWRVDPVKFGKQITDSSSSGGCSSYAGNFIPEGYLLHVWVCKYHTSTNDIGNFSYCRVGAGIG</sequence>
<name>A0A5S4GZ86_9ACTN</name>
<reference evidence="2 3" key="1">
    <citation type="submission" date="2019-05" db="EMBL/GenBank/DDBJ databases">
        <title>Draft genome sequence of Actinomadura geliboluensis A8036.</title>
        <authorList>
            <person name="Saricaoglu S."/>
            <person name="Isik K."/>
        </authorList>
    </citation>
    <scope>NUCLEOTIDE SEQUENCE [LARGE SCALE GENOMIC DNA]</scope>
    <source>
        <strain evidence="2 3">A8036</strain>
    </source>
</reference>
<comment type="caution">
    <text evidence="2">The sequence shown here is derived from an EMBL/GenBank/DDBJ whole genome shotgun (WGS) entry which is preliminary data.</text>
</comment>
<dbReference type="AlphaFoldDB" id="A0A5S4GZ86"/>
<feature type="chain" id="PRO_5024376451" evidence="1">
    <location>
        <begin position="21"/>
        <end position="132"/>
    </location>
</feature>
<dbReference type="RefSeq" id="WP_138637394.1">
    <property type="nucleotide sequence ID" value="NZ_JASWDG010000044.1"/>
</dbReference>
<accession>A0A5S4GZ86</accession>
<organism evidence="2 3">
    <name type="scientific">Actinomadura geliboluensis</name>
    <dbReference type="NCBI Taxonomy" id="882440"/>
    <lineage>
        <taxon>Bacteria</taxon>
        <taxon>Bacillati</taxon>
        <taxon>Actinomycetota</taxon>
        <taxon>Actinomycetes</taxon>
        <taxon>Streptosporangiales</taxon>
        <taxon>Thermomonosporaceae</taxon>
        <taxon>Actinomadura</taxon>
    </lineage>
</organism>
<dbReference type="EMBL" id="VCKZ01000108">
    <property type="protein sequence ID" value="TMR38217.1"/>
    <property type="molecule type" value="Genomic_DNA"/>
</dbReference>
<evidence type="ECO:0000313" key="3">
    <source>
        <dbReference type="Proteomes" id="UP000305238"/>
    </source>
</evidence>
<gene>
    <name evidence="2" type="ORF">ETD96_16730</name>
</gene>
<keyword evidence="3" id="KW-1185">Reference proteome</keyword>
<evidence type="ECO:0000313" key="2">
    <source>
        <dbReference type="EMBL" id="TMR38217.1"/>
    </source>
</evidence>
<keyword evidence="1" id="KW-0732">Signal</keyword>